<dbReference type="GO" id="GO:0006313">
    <property type="term" value="P:DNA transposition"/>
    <property type="evidence" value="ECO:0007669"/>
    <property type="project" value="InterPro"/>
</dbReference>
<sequence>MIKENLLEKNMKHIVQEILKVISKEEIEQIARDVGFIKREGKIKAWQFLYLCAFSKLDISKNTLVTMSANLSSTLDLEVSSQAIDQRLNDTAVEFLKEVFTRLMQNNILSNQGVASLWDEHFKRIRIADSTAFQVPEIYKNEYPGSGGNAQISGVKIQLEYELKTGNFMHIDIGPGKGNDNTFGSQIKDTFRPGDLSLRDLGYFSFKGFEDLEKKKAFYVSRLKPNIAVYVKNENVEYYKNGKPRKSTLYKRINLADIANQMSEGEILEINDAFVGRVEKRKERIIIYKLTKKQFVERKEKVEKNAKKKGITKSKNTIELMRITVYISNIKSDVLPNNQIHEIYSLRWQVEIIFKIWKSIFCISAVKPVKIQRFKCQLYGKLILLVLSSIIMFKMRSLLLEKYHLEASEIKSAAIISQYIQKIYLSFMKDHLTSFELLISVFKSIHKNGRKSHRKGKKTFFDILGVCYNNQEKKCNIAA</sequence>
<keyword evidence="3" id="KW-0238">DNA-binding</keyword>
<evidence type="ECO:0000256" key="1">
    <source>
        <dbReference type="ARBA" id="ARBA00010075"/>
    </source>
</evidence>
<keyword evidence="2" id="KW-0815">Transposition</keyword>
<dbReference type="AlphaFoldDB" id="A0A1M5SY40"/>
<keyword evidence="4" id="KW-0233">DNA recombination</keyword>
<dbReference type="GO" id="GO:0003677">
    <property type="term" value="F:DNA binding"/>
    <property type="evidence" value="ECO:0007669"/>
    <property type="project" value="UniProtKB-KW"/>
</dbReference>
<dbReference type="OrthoDB" id="258760at2"/>
<keyword evidence="7" id="KW-1185">Reference proteome</keyword>
<dbReference type="InterPro" id="IPR012337">
    <property type="entry name" value="RNaseH-like_sf"/>
</dbReference>
<comment type="similarity">
    <text evidence="1">Belongs to the transposase 11 family.</text>
</comment>
<gene>
    <name evidence="6" type="ORF">SAMN02744040_01955</name>
</gene>
<dbReference type="RefSeq" id="WP_072725949.1">
    <property type="nucleotide sequence ID" value="NZ_FQXH01000025.1"/>
</dbReference>
<dbReference type="Pfam" id="PF01609">
    <property type="entry name" value="DDE_Tnp_1"/>
    <property type="match status" value="1"/>
</dbReference>
<dbReference type="SUPFAM" id="SSF53098">
    <property type="entry name" value="Ribonuclease H-like"/>
    <property type="match status" value="1"/>
</dbReference>
<dbReference type="NCBIfam" id="NF033592">
    <property type="entry name" value="transpos_IS4_1"/>
    <property type="match status" value="1"/>
</dbReference>
<evidence type="ECO:0000313" key="7">
    <source>
        <dbReference type="Proteomes" id="UP000242520"/>
    </source>
</evidence>
<dbReference type="STRING" id="1123350.SAMN02744040_01955"/>
<dbReference type="GO" id="GO:0004803">
    <property type="term" value="F:transposase activity"/>
    <property type="evidence" value="ECO:0007669"/>
    <property type="project" value="InterPro"/>
</dbReference>
<dbReference type="PANTHER" id="PTHR33258:SF1">
    <property type="entry name" value="TRANSPOSASE INSL FOR INSERTION SEQUENCE ELEMENT IS186A-RELATED"/>
    <property type="match status" value="1"/>
</dbReference>
<dbReference type="InterPro" id="IPR002559">
    <property type="entry name" value="Transposase_11"/>
</dbReference>
<evidence type="ECO:0000313" key="6">
    <source>
        <dbReference type="EMBL" id="SHH43228.1"/>
    </source>
</evidence>
<dbReference type="EMBL" id="FQXH01000025">
    <property type="protein sequence ID" value="SHH43228.1"/>
    <property type="molecule type" value="Genomic_DNA"/>
</dbReference>
<organism evidence="6 7">
    <name type="scientific">Tepidibacter thalassicus DSM 15285</name>
    <dbReference type="NCBI Taxonomy" id="1123350"/>
    <lineage>
        <taxon>Bacteria</taxon>
        <taxon>Bacillati</taxon>
        <taxon>Bacillota</taxon>
        <taxon>Clostridia</taxon>
        <taxon>Peptostreptococcales</taxon>
        <taxon>Peptostreptococcaceae</taxon>
        <taxon>Tepidibacter</taxon>
    </lineage>
</organism>
<evidence type="ECO:0000259" key="5">
    <source>
        <dbReference type="Pfam" id="PF01609"/>
    </source>
</evidence>
<protein>
    <submittedName>
        <fullName evidence="6">Transposase DDE domain-containing protein</fullName>
    </submittedName>
</protein>
<feature type="domain" description="Transposase IS4-like" evidence="5">
    <location>
        <begin position="121"/>
        <end position="387"/>
    </location>
</feature>
<name>A0A1M5SY40_9FIRM</name>
<dbReference type="Proteomes" id="UP000242520">
    <property type="component" value="Unassembled WGS sequence"/>
</dbReference>
<proteinExistence type="inferred from homology"/>
<accession>A0A1M5SY40</accession>
<reference evidence="7" key="1">
    <citation type="submission" date="2016-11" db="EMBL/GenBank/DDBJ databases">
        <authorList>
            <person name="Varghese N."/>
            <person name="Submissions S."/>
        </authorList>
    </citation>
    <scope>NUCLEOTIDE SEQUENCE [LARGE SCALE GENOMIC DNA]</scope>
    <source>
        <strain evidence="7">DSM 15285</strain>
    </source>
</reference>
<dbReference type="InterPro" id="IPR047952">
    <property type="entry name" value="Transpos_IS4"/>
</dbReference>
<evidence type="ECO:0000256" key="2">
    <source>
        <dbReference type="ARBA" id="ARBA00022578"/>
    </source>
</evidence>
<evidence type="ECO:0000256" key="3">
    <source>
        <dbReference type="ARBA" id="ARBA00023125"/>
    </source>
</evidence>
<evidence type="ECO:0000256" key="4">
    <source>
        <dbReference type="ARBA" id="ARBA00023172"/>
    </source>
</evidence>
<dbReference type="PANTHER" id="PTHR33258">
    <property type="entry name" value="TRANSPOSASE INSL FOR INSERTION SEQUENCE ELEMENT IS186A-RELATED"/>
    <property type="match status" value="1"/>
</dbReference>